<dbReference type="AlphaFoldDB" id="A0AAC9U2M3"/>
<feature type="domain" description="GGDEF" evidence="2">
    <location>
        <begin position="498"/>
        <end position="606"/>
    </location>
</feature>
<evidence type="ECO:0000256" key="1">
    <source>
        <dbReference type="SAM" id="Phobius"/>
    </source>
</evidence>
<gene>
    <name evidence="3" type="ORF">CFF01_17095</name>
</gene>
<keyword evidence="1" id="KW-0812">Transmembrane</keyword>
<accession>A0AAC9U2M3</accession>
<dbReference type="GO" id="GO:0016301">
    <property type="term" value="F:kinase activity"/>
    <property type="evidence" value="ECO:0007669"/>
    <property type="project" value="UniProtKB-KW"/>
</dbReference>
<feature type="transmembrane region" description="Helical" evidence="1">
    <location>
        <begin position="442"/>
        <end position="461"/>
    </location>
</feature>
<organism evidence="3 4">
    <name type="scientific">Shewanella marisflavi</name>
    <dbReference type="NCBI Taxonomy" id="260364"/>
    <lineage>
        <taxon>Bacteria</taxon>
        <taxon>Pseudomonadati</taxon>
        <taxon>Pseudomonadota</taxon>
        <taxon>Gammaproteobacteria</taxon>
        <taxon>Alteromonadales</taxon>
        <taxon>Shewanellaceae</taxon>
        <taxon>Shewanella</taxon>
    </lineage>
</organism>
<evidence type="ECO:0000313" key="4">
    <source>
        <dbReference type="Proteomes" id="UP000198233"/>
    </source>
</evidence>
<reference evidence="3 4" key="1">
    <citation type="submission" date="2017-06" db="EMBL/GenBank/DDBJ databases">
        <title>Complete genome sequence of Shewanella marisflavi EP1 associated with anaerobic 2,4-dinitrotoluene reduction and salt tolerance.</title>
        <authorList>
            <person name="Huang J."/>
        </authorList>
    </citation>
    <scope>NUCLEOTIDE SEQUENCE [LARGE SCALE GENOMIC DNA]</scope>
    <source>
        <strain evidence="3 4">EP1</strain>
    </source>
</reference>
<keyword evidence="3" id="KW-0418">Kinase</keyword>
<dbReference type="EMBL" id="CP022272">
    <property type="protein sequence ID" value="ASJ98164.1"/>
    <property type="molecule type" value="Genomic_DNA"/>
</dbReference>
<dbReference type="KEGG" id="smav:CFF01_17095"/>
<dbReference type="InterPro" id="IPR043128">
    <property type="entry name" value="Rev_trsase/Diguanyl_cyclase"/>
</dbReference>
<sequence length="606" mass="68584">MQLLMENQYNAANGNSTLVPEFLKMDFRLIVLSLSLWLIPAYGNTMTELDELAHNVYQYPNKTLTKIQALEQRLDQEDTSEENRLRLSILKCEAFVQLGENEAAINLGRMSEAKAKSNKLNQLSPYFLNCMAAAYMDYGDLRQALTLLDSAIFQSREQQQPQSLVNGLMLRGKIDTHIESQSSALEDLRLAQDIYPDTEKQQPQWLTPPRPYIQLAMAELLRTKGLYNQAFNYAKGALDSEQTTGKVRLTVLLALAKVAHYNQEVKFRDDMVLEAKILLPELATATELAESYTQLAEIEFLRGNDKSAIQLLNIALNTFDKQKKINDSLRANRLLANIHLANGEQALGTELMQKAIAIGERTNQFDELVYCYGILSRYFADIAQYQEAYQYQLKRFEMAQRSYEFLKDTRLLQIKAQLGRYQQLAQANQPKPIKLDAHISDSYGLIGILVLFLLLTLFILLNRIRTPKATLPQSQRDEPMSTQEKMEALLASAKQIGFPITILLINSSHLAMADYEKLQARLAQKIRQQDILLSTSADQILIMLPFTSLPGAQLIGRQLSAIIEPLQNGTRVSMGMAVMQHHDTLSSLVKRASVDQLSKYSGQQAH</sequence>
<keyword evidence="1" id="KW-0472">Membrane</keyword>
<keyword evidence="3" id="KW-0808">Transferase</keyword>
<dbReference type="InterPro" id="IPR011990">
    <property type="entry name" value="TPR-like_helical_dom_sf"/>
</dbReference>
<dbReference type="Gene3D" id="3.30.70.270">
    <property type="match status" value="1"/>
</dbReference>
<dbReference type="SUPFAM" id="SSF48452">
    <property type="entry name" value="TPR-like"/>
    <property type="match status" value="2"/>
</dbReference>
<name>A0AAC9U2M3_9GAMM</name>
<evidence type="ECO:0000313" key="3">
    <source>
        <dbReference type="EMBL" id="ASJ98164.1"/>
    </source>
</evidence>
<dbReference type="Gene3D" id="1.25.40.10">
    <property type="entry name" value="Tetratricopeptide repeat domain"/>
    <property type="match status" value="2"/>
</dbReference>
<dbReference type="Proteomes" id="UP000198233">
    <property type="component" value="Chromosome"/>
</dbReference>
<evidence type="ECO:0000259" key="2">
    <source>
        <dbReference type="PROSITE" id="PS50887"/>
    </source>
</evidence>
<proteinExistence type="predicted"/>
<dbReference type="InterPro" id="IPR000160">
    <property type="entry name" value="GGDEF_dom"/>
</dbReference>
<protein>
    <submittedName>
        <fullName evidence="3">Histidine kinase</fullName>
    </submittedName>
</protein>
<keyword evidence="1" id="KW-1133">Transmembrane helix</keyword>
<dbReference type="PROSITE" id="PS50887">
    <property type="entry name" value="GGDEF"/>
    <property type="match status" value="1"/>
</dbReference>